<gene>
    <name evidence="3" type="ORF">PM001_LOCUS12911</name>
</gene>
<accession>A0AAV1U157</accession>
<dbReference type="Proteomes" id="UP001162060">
    <property type="component" value="Unassembled WGS sequence"/>
</dbReference>
<name>A0AAV1U157_9STRA</name>
<dbReference type="AlphaFoldDB" id="A0AAV1U157"/>
<feature type="compositionally biased region" description="Low complexity" evidence="1">
    <location>
        <begin position="11"/>
        <end position="20"/>
    </location>
</feature>
<keyword evidence="2" id="KW-0812">Transmembrane</keyword>
<sequence length="178" mass="19687">MRLRLRKRAASHSSLSTATAEQLRRRVARVKKAKRPKEVRVFKRRLQLAVRVAVGVLLAGVVQTHGDEREWLFLPASYYLGGLTVASMMVIYAAANTVGGVLEQVWQIDVGVAIALLYNFVVFACVPIKQGNLLTVSKNLNGSTYYVSLQDWGITLPLLALFTLVVLLLPIVRPLSCV</sequence>
<feature type="transmembrane region" description="Helical" evidence="2">
    <location>
        <begin position="78"/>
        <end position="98"/>
    </location>
</feature>
<evidence type="ECO:0000256" key="1">
    <source>
        <dbReference type="SAM" id="MobiDB-lite"/>
    </source>
</evidence>
<organism evidence="3 4">
    <name type="scientific">Peronospora matthiolae</name>
    <dbReference type="NCBI Taxonomy" id="2874970"/>
    <lineage>
        <taxon>Eukaryota</taxon>
        <taxon>Sar</taxon>
        <taxon>Stramenopiles</taxon>
        <taxon>Oomycota</taxon>
        <taxon>Peronosporomycetes</taxon>
        <taxon>Peronosporales</taxon>
        <taxon>Peronosporaceae</taxon>
        <taxon>Peronospora</taxon>
    </lineage>
</organism>
<feature type="region of interest" description="Disordered" evidence="1">
    <location>
        <begin position="1"/>
        <end position="20"/>
    </location>
</feature>
<protein>
    <submittedName>
        <fullName evidence="3">Uncharacterized protein</fullName>
    </submittedName>
</protein>
<comment type="caution">
    <text evidence="3">The sequence shown here is derived from an EMBL/GenBank/DDBJ whole genome shotgun (WGS) entry which is preliminary data.</text>
</comment>
<evidence type="ECO:0000313" key="3">
    <source>
        <dbReference type="EMBL" id="CAK7927761.1"/>
    </source>
</evidence>
<keyword evidence="2" id="KW-1133">Transmembrane helix</keyword>
<evidence type="ECO:0000313" key="4">
    <source>
        <dbReference type="Proteomes" id="UP001162060"/>
    </source>
</evidence>
<feature type="transmembrane region" description="Helical" evidence="2">
    <location>
        <begin position="48"/>
        <end position="66"/>
    </location>
</feature>
<proteinExistence type="predicted"/>
<feature type="transmembrane region" description="Helical" evidence="2">
    <location>
        <begin position="149"/>
        <end position="172"/>
    </location>
</feature>
<feature type="compositionally biased region" description="Basic residues" evidence="1">
    <location>
        <begin position="1"/>
        <end position="10"/>
    </location>
</feature>
<feature type="transmembrane region" description="Helical" evidence="2">
    <location>
        <begin position="110"/>
        <end position="129"/>
    </location>
</feature>
<reference evidence="3" key="1">
    <citation type="submission" date="2024-01" db="EMBL/GenBank/DDBJ databases">
        <authorList>
            <person name="Webb A."/>
        </authorList>
    </citation>
    <scope>NUCLEOTIDE SEQUENCE</scope>
    <source>
        <strain evidence="3">Pm1</strain>
    </source>
</reference>
<dbReference type="EMBL" id="CAKLBY020000115">
    <property type="protein sequence ID" value="CAK7927761.1"/>
    <property type="molecule type" value="Genomic_DNA"/>
</dbReference>
<evidence type="ECO:0000256" key="2">
    <source>
        <dbReference type="SAM" id="Phobius"/>
    </source>
</evidence>
<keyword evidence="2" id="KW-0472">Membrane</keyword>